<gene>
    <name evidence="1" type="ORF">FVEG_16918</name>
</gene>
<dbReference type="EMBL" id="DS022256">
    <property type="protein sequence ID" value="EWG52088.1"/>
    <property type="molecule type" value="Genomic_DNA"/>
</dbReference>
<evidence type="ECO:0000313" key="2">
    <source>
        <dbReference type="Proteomes" id="UP000009096"/>
    </source>
</evidence>
<evidence type="ECO:0000313" key="1">
    <source>
        <dbReference type="EMBL" id="EWG52088.1"/>
    </source>
</evidence>
<dbReference type="AlphaFoldDB" id="W7MKX7"/>
<dbReference type="EMBL" id="CM000588">
    <property type="protein sequence ID" value="EWG52088.1"/>
    <property type="molecule type" value="Genomic_DNA"/>
</dbReference>
<organism evidence="1 2">
    <name type="scientific">Gibberella moniliformis (strain M3125 / FGSC 7600)</name>
    <name type="common">Maize ear and stalk rot fungus</name>
    <name type="synonym">Fusarium verticillioides</name>
    <dbReference type="NCBI Taxonomy" id="334819"/>
    <lineage>
        <taxon>Eukaryota</taxon>
        <taxon>Fungi</taxon>
        <taxon>Dikarya</taxon>
        <taxon>Ascomycota</taxon>
        <taxon>Pezizomycotina</taxon>
        <taxon>Sordariomycetes</taxon>
        <taxon>Hypocreomycetidae</taxon>
        <taxon>Hypocreales</taxon>
        <taxon>Nectriaceae</taxon>
        <taxon>Fusarium</taxon>
        <taxon>Fusarium fujikuroi species complex</taxon>
    </lineage>
</organism>
<dbReference type="RefSeq" id="XP_018758279.1">
    <property type="nucleotide sequence ID" value="XM_018906155.1"/>
</dbReference>
<keyword evidence="2" id="KW-1185">Reference proteome</keyword>
<reference evidence="1 2" key="1">
    <citation type="journal article" date="2010" name="Nature">
        <title>Comparative genomics reveals mobile pathogenicity chromosomes in Fusarium.</title>
        <authorList>
            <person name="Ma L.J."/>
            <person name="van der Does H.C."/>
            <person name="Borkovich K.A."/>
            <person name="Coleman J.J."/>
            <person name="Daboussi M.J."/>
            <person name="Di Pietro A."/>
            <person name="Dufresne M."/>
            <person name="Freitag M."/>
            <person name="Grabherr M."/>
            <person name="Henrissat B."/>
            <person name="Houterman P.M."/>
            <person name="Kang S."/>
            <person name="Shim W.B."/>
            <person name="Woloshuk C."/>
            <person name="Xie X."/>
            <person name="Xu J.R."/>
            <person name="Antoniw J."/>
            <person name="Baker S.E."/>
            <person name="Bluhm B.H."/>
            <person name="Breakspear A."/>
            <person name="Brown D.W."/>
            <person name="Butchko R.A."/>
            <person name="Chapman S."/>
            <person name="Coulson R."/>
            <person name="Coutinho P.M."/>
            <person name="Danchin E.G."/>
            <person name="Diener A."/>
            <person name="Gale L.R."/>
            <person name="Gardiner D.M."/>
            <person name="Goff S."/>
            <person name="Hammond-Kosack K.E."/>
            <person name="Hilburn K."/>
            <person name="Hua-Van A."/>
            <person name="Jonkers W."/>
            <person name="Kazan K."/>
            <person name="Kodira C.D."/>
            <person name="Koehrsen M."/>
            <person name="Kumar L."/>
            <person name="Lee Y.H."/>
            <person name="Li L."/>
            <person name="Manners J.M."/>
            <person name="Miranda-Saavedra D."/>
            <person name="Mukherjee M."/>
            <person name="Park G."/>
            <person name="Park J."/>
            <person name="Park S.Y."/>
            <person name="Proctor R.H."/>
            <person name="Regev A."/>
            <person name="Ruiz-Roldan M.C."/>
            <person name="Sain D."/>
            <person name="Sakthikumar S."/>
            <person name="Sykes S."/>
            <person name="Schwartz D.C."/>
            <person name="Turgeon B.G."/>
            <person name="Wapinski I."/>
            <person name="Yoder O."/>
            <person name="Young S."/>
            <person name="Zeng Q."/>
            <person name="Zhou S."/>
            <person name="Galagan J."/>
            <person name="Cuomo C.A."/>
            <person name="Kistler H.C."/>
            <person name="Rep M."/>
        </authorList>
    </citation>
    <scope>NUCLEOTIDE SEQUENCE [LARGE SCALE GENOMIC DNA]</scope>
    <source>
        <strain evidence="2">M3125 / FGSC 7600</strain>
    </source>
</reference>
<dbReference type="KEGG" id="fvr:FVEG_16918"/>
<protein>
    <submittedName>
        <fullName evidence="1">Uncharacterized protein</fullName>
    </submittedName>
</protein>
<proteinExistence type="predicted"/>
<dbReference type="OrthoDB" id="270167at2759"/>
<dbReference type="VEuPathDB" id="FungiDB:FVEG_16918"/>
<name>W7MKX7_GIBM7</name>
<dbReference type="Proteomes" id="UP000009096">
    <property type="component" value="Chromosome 11"/>
</dbReference>
<dbReference type="STRING" id="334819.W7MKX7"/>
<sequence>MVAFNTPVWRYAMKQFKYVSAGNIEGWADLVADCVFRGLDIHQQLRSDTDFSALKDRLFYNWDTDEILENVHRWLDIVEQAGVSIKEYLMVETGMTRKSAPRTTDAFFQDECPVRELLTEHEHFATPLTLYPAGSTKAYIAQHEAWKEHQTLGAPDGSDRHRKGWPFWLPLRHYNDYSAEETEWVDRELQMAQKQCDRNQKRKERKIELHRQKQRVLMPGTWVKDV</sequence>
<accession>W7MKX7</accession>
<dbReference type="GeneID" id="30073794"/>